<sequence length="31" mass="3746">MSKRITKHTLEERMEIVQKVTEEKKPISRGY</sequence>
<gene>
    <name evidence="1" type="ORF">BN997_03066</name>
</gene>
<evidence type="ECO:0008006" key="3">
    <source>
        <dbReference type="Google" id="ProtNLM"/>
    </source>
</evidence>
<dbReference type="EMBL" id="CDGG01000001">
    <property type="protein sequence ID" value="CEI83175.1"/>
    <property type="molecule type" value="Genomic_DNA"/>
</dbReference>
<proteinExistence type="predicted"/>
<keyword evidence="2" id="KW-1185">Reference proteome</keyword>
<accession>A0A0A1MCT2</accession>
<dbReference type="Proteomes" id="UP000040453">
    <property type="component" value="Unassembled WGS sequence"/>
</dbReference>
<organism evidence="1 2">
    <name type="scientific">Oceanobacillus oncorhynchi</name>
    <dbReference type="NCBI Taxonomy" id="545501"/>
    <lineage>
        <taxon>Bacteria</taxon>
        <taxon>Bacillati</taxon>
        <taxon>Bacillota</taxon>
        <taxon>Bacilli</taxon>
        <taxon>Bacillales</taxon>
        <taxon>Bacillaceae</taxon>
        <taxon>Oceanobacillus</taxon>
    </lineage>
</organism>
<evidence type="ECO:0000313" key="1">
    <source>
        <dbReference type="EMBL" id="CEI83175.1"/>
    </source>
</evidence>
<reference evidence="1 2" key="1">
    <citation type="submission" date="2014-11" db="EMBL/GenBank/DDBJ databases">
        <authorList>
            <person name="Urmite Genomes Urmite Genomes"/>
        </authorList>
    </citation>
    <scope>NUCLEOTIDE SEQUENCE [LARGE SCALE GENOMIC DNA]</scope>
    <source>
        <strain evidence="1 2">Oc5</strain>
    </source>
</reference>
<name>A0A0A1MCT2_9BACI</name>
<dbReference type="AlphaFoldDB" id="A0A0A1MCT2"/>
<protein>
    <recommendedName>
        <fullName evidence="3">Transposase</fullName>
    </recommendedName>
</protein>
<evidence type="ECO:0000313" key="2">
    <source>
        <dbReference type="Proteomes" id="UP000040453"/>
    </source>
</evidence>